<protein>
    <submittedName>
        <fullName evidence="1">Uncharacterized protein</fullName>
    </submittedName>
</protein>
<comment type="caution">
    <text evidence="1">The sequence shown here is derived from an EMBL/GenBank/DDBJ whole genome shotgun (WGS) entry which is preliminary data.</text>
</comment>
<proteinExistence type="predicted"/>
<dbReference type="AlphaFoldDB" id="A0A250XRZ5"/>
<evidence type="ECO:0000313" key="2">
    <source>
        <dbReference type="Proteomes" id="UP000232323"/>
    </source>
</evidence>
<name>A0A250XRZ5_9CHLO</name>
<dbReference type="EMBL" id="BEGY01000194">
    <property type="protein sequence ID" value="GAX85825.1"/>
    <property type="molecule type" value="Genomic_DNA"/>
</dbReference>
<organism evidence="1 2">
    <name type="scientific">Chlamydomonas eustigma</name>
    <dbReference type="NCBI Taxonomy" id="1157962"/>
    <lineage>
        <taxon>Eukaryota</taxon>
        <taxon>Viridiplantae</taxon>
        <taxon>Chlorophyta</taxon>
        <taxon>core chlorophytes</taxon>
        <taxon>Chlorophyceae</taxon>
        <taxon>CS clade</taxon>
        <taxon>Chlamydomonadales</taxon>
        <taxon>Chlamydomonadaceae</taxon>
        <taxon>Chlamydomonas</taxon>
    </lineage>
</organism>
<reference evidence="1 2" key="1">
    <citation type="submission" date="2017-08" db="EMBL/GenBank/DDBJ databases">
        <title>Acidophilic green algal genome provides insights into adaptation to an acidic environment.</title>
        <authorList>
            <person name="Hirooka S."/>
            <person name="Hirose Y."/>
            <person name="Kanesaki Y."/>
            <person name="Higuchi S."/>
            <person name="Fujiwara T."/>
            <person name="Onuma R."/>
            <person name="Era A."/>
            <person name="Ohbayashi R."/>
            <person name="Uzuka A."/>
            <person name="Nozaki H."/>
            <person name="Yoshikawa H."/>
            <person name="Miyagishima S.Y."/>
        </authorList>
    </citation>
    <scope>NUCLEOTIDE SEQUENCE [LARGE SCALE GENOMIC DNA]</scope>
    <source>
        <strain evidence="1 2">NIES-2499</strain>
    </source>
</reference>
<dbReference type="Proteomes" id="UP000232323">
    <property type="component" value="Unassembled WGS sequence"/>
</dbReference>
<gene>
    <name evidence="1" type="ORF">CEUSTIGMA_g13240.t1</name>
</gene>
<accession>A0A250XRZ5</accession>
<sequence>MFQSLSAQFLTIGLSSGRVPTQRSIVGLSTCVKLHLSPRGNVSTLPTQLGFELAFPESSPEDNPIVTQDVSVAKRSVLNSIYQCLLKGATLKQVASADEMDERIVIERKKTTTSTTDVVLVSTLHNTMAAAASVAATGRQKYEFCNDFGDHIELSHQERDMHMAKMHIAAELLRNTTTTTITTTTTSATINSAKMSAMTGFATTDVMLMKYFCFKPLFIKKA</sequence>
<evidence type="ECO:0000313" key="1">
    <source>
        <dbReference type="EMBL" id="GAX85825.1"/>
    </source>
</evidence>
<keyword evidence="2" id="KW-1185">Reference proteome</keyword>